<evidence type="ECO:0008006" key="3">
    <source>
        <dbReference type="Google" id="ProtNLM"/>
    </source>
</evidence>
<dbReference type="Gene3D" id="3.40.50.1820">
    <property type="entry name" value="alpha/beta hydrolase"/>
    <property type="match status" value="1"/>
</dbReference>
<gene>
    <name evidence="1" type="ORF">A9J31_04185</name>
</gene>
<evidence type="ECO:0000313" key="2">
    <source>
        <dbReference type="Proteomes" id="UP000185753"/>
    </source>
</evidence>
<reference evidence="2" key="1">
    <citation type="submission" date="2016-06" db="EMBL/GenBank/DDBJ databases">
        <authorList>
            <person name="Radolfova-Krizova L."/>
            <person name="Nemec A."/>
        </authorList>
    </citation>
    <scope>NUCLEOTIDE SEQUENCE [LARGE SCALE GENOMIC DNA]</scope>
    <source>
        <strain evidence="2">ANC 4275</strain>
    </source>
</reference>
<name>A0A1A7RDP5_9GAMM</name>
<dbReference type="RefSeq" id="WP_067764013.1">
    <property type="nucleotide sequence ID" value="NZ_LZDS01000023.1"/>
</dbReference>
<dbReference type="AlphaFoldDB" id="A0A1A7RDP5"/>
<dbReference type="OrthoDB" id="7247356at2"/>
<dbReference type="SUPFAM" id="SSF53474">
    <property type="entry name" value="alpha/beta-Hydrolases"/>
    <property type="match status" value="1"/>
</dbReference>
<proteinExistence type="predicted"/>
<dbReference type="STRING" id="1443941.A9J31_04185"/>
<sequence>MTQQGTEQTLVEKQIIFEDEQIRVIFQPGSSSELIFSFGDLITRAKGLSINAEKSLQKYDFNVIGVMPKQKSWFPAASMQNMFAEIQHILEQFTVRIAYGGSMGGYAAIKYAKLFDFQRVVSMVPQYSIDPEDIVDTRYGMFFQPSLNANMRIQADDVSNEREYIVVYDPYCPEDRAHFEKLQALIPHVHVLHLPFTGHDAIAVLASSELLNDFLRHTFDAQYFYQKMRKVKKNSKFYYRKVIENLLSRHRIALGQILKNNHFQLDPQFFDAKQKQTLLRALFNNKQVSEQDLNKLGINTFMPQESRSLLLDQYAHGLVFNVISQKIECYAAGVIELNHKFLIPLQAKGTGLVYVYLQDERYMVVMNDRQVMKLISAQEDLPSGMHPVLMQKYAGYYTVNYKQLLLSSDEYGQAVFTEQSGSQCQFVTELEDSQI</sequence>
<dbReference type="InterPro" id="IPR029058">
    <property type="entry name" value="AB_hydrolase_fold"/>
</dbReference>
<accession>A0A1A7RDP5</accession>
<protein>
    <recommendedName>
        <fullName evidence="3">Alpha/beta hydrolase</fullName>
    </recommendedName>
</protein>
<keyword evidence="2" id="KW-1185">Reference proteome</keyword>
<organism evidence="1 2">
    <name type="scientific">Acinetobacter gandensis</name>
    <dbReference type="NCBI Taxonomy" id="1443941"/>
    <lineage>
        <taxon>Bacteria</taxon>
        <taxon>Pseudomonadati</taxon>
        <taxon>Pseudomonadota</taxon>
        <taxon>Gammaproteobacteria</taxon>
        <taxon>Moraxellales</taxon>
        <taxon>Moraxellaceae</taxon>
        <taxon>Acinetobacter</taxon>
    </lineage>
</organism>
<dbReference type="Proteomes" id="UP000185753">
    <property type="component" value="Unassembled WGS sequence"/>
</dbReference>
<dbReference type="EMBL" id="LZDS01000023">
    <property type="protein sequence ID" value="OBX28817.1"/>
    <property type="molecule type" value="Genomic_DNA"/>
</dbReference>
<evidence type="ECO:0000313" key="1">
    <source>
        <dbReference type="EMBL" id="OBX28817.1"/>
    </source>
</evidence>
<comment type="caution">
    <text evidence="1">The sequence shown here is derived from an EMBL/GenBank/DDBJ whole genome shotgun (WGS) entry which is preliminary data.</text>
</comment>